<reference evidence="4" key="1">
    <citation type="submission" date="2015-10" db="EMBL/GenBank/DDBJ databases">
        <authorList>
            <person name="Gilbert D.G."/>
        </authorList>
    </citation>
    <scope>NUCLEOTIDE SEQUENCE</scope>
</reference>
<dbReference type="InterPro" id="IPR043128">
    <property type="entry name" value="Rev_trsase/Diguanyl_cyclase"/>
</dbReference>
<proteinExistence type="predicted"/>
<dbReference type="SUPFAM" id="SSF141868">
    <property type="entry name" value="EAL domain-like"/>
    <property type="match status" value="1"/>
</dbReference>
<dbReference type="InterPro" id="IPR050706">
    <property type="entry name" value="Cyclic-di-GMP_PDE-like"/>
</dbReference>
<name>A0A161KEW5_9ZZZZ</name>
<evidence type="ECO:0000313" key="4">
    <source>
        <dbReference type="EMBL" id="CUS43822.1"/>
    </source>
</evidence>
<sequence length="468" mass="51017">MSAALRHRAGEESGVGAPRAEAPPGGMSGFEKHRRQLLDRAAMALDGPDETLPPLPKAWQFLCLAEIANFAALRRHLGRSRADRLPIDVSDRIDASLADARISVVGRNIVEIAFEGDSLTDLAAALGCLTADFDLPLDLDGEQHRLNMHFGAAAAPVGNAEDVRLAEEAESALEQARSEAHAVIRDLSAGTPAFDRLTLTRELPGAIKNGEMFLQYQPKVHVRRQEIASAEALVRWQHPTRGLILPGDFITVAEEAREISALTLWTLDQVIADQRLLATDGNDLTIFINISGQLLADVRFVKLACAKVRESGARIGFEITETSVIRDPQSAIFNLQAFADVGITIAIDDYGAGLSSLAYLKQLPAKELKIDKMFVLQLTSSNRDPLIVRSTIDLAHALEMEVTAEGVETQAAMALLSVMGCDMVQGYLISRPVSIDAFRQFLRDDKARTPEDPGHAMFRRPASFWKSA</sequence>
<dbReference type="GO" id="GO:0071111">
    <property type="term" value="F:cyclic-guanylate-specific phosphodiesterase activity"/>
    <property type="evidence" value="ECO:0007669"/>
    <property type="project" value="InterPro"/>
</dbReference>
<dbReference type="PROSITE" id="PS50883">
    <property type="entry name" value="EAL"/>
    <property type="match status" value="1"/>
</dbReference>
<organism evidence="4">
    <name type="scientific">hydrothermal vent metagenome</name>
    <dbReference type="NCBI Taxonomy" id="652676"/>
    <lineage>
        <taxon>unclassified sequences</taxon>
        <taxon>metagenomes</taxon>
        <taxon>ecological metagenomes</taxon>
    </lineage>
</organism>
<dbReference type="InterPro" id="IPR035919">
    <property type="entry name" value="EAL_sf"/>
</dbReference>
<feature type="region of interest" description="Disordered" evidence="2">
    <location>
        <begin position="1"/>
        <end position="29"/>
    </location>
</feature>
<evidence type="ECO:0000259" key="3">
    <source>
        <dbReference type="PROSITE" id="PS50883"/>
    </source>
</evidence>
<feature type="coiled-coil region" evidence="1">
    <location>
        <begin position="159"/>
        <end position="186"/>
    </location>
</feature>
<protein>
    <submittedName>
        <fullName evidence="4">Diguanylate cyclase/phosphodiesterase (GGDEF &amp; EAL domains) with PAS/PAC sensor(S)</fullName>
    </submittedName>
</protein>
<dbReference type="CDD" id="cd01948">
    <property type="entry name" value="EAL"/>
    <property type="match status" value="1"/>
</dbReference>
<evidence type="ECO:0000256" key="1">
    <source>
        <dbReference type="SAM" id="Coils"/>
    </source>
</evidence>
<dbReference type="InterPro" id="IPR001633">
    <property type="entry name" value="EAL_dom"/>
</dbReference>
<keyword evidence="1" id="KW-0175">Coiled coil</keyword>
<dbReference type="Gene3D" id="3.30.70.270">
    <property type="match status" value="1"/>
</dbReference>
<gene>
    <name evidence="4" type="ORF">MGWOODY_Smn732</name>
</gene>
<dbReference type="PANTHER" id="PTHR33121:SF70">
    <property type="entry name" value="SIGNALING PROTEIN YKOW"/>
    <property type="match status" value="1"/>
</dbReference>
<dbReference type="PANTHER" id="PTHR33121">
    <property type="entry name" value="CYCLIC DI-GMP PHOSPHODIESTERASE PDEF"/>
    <property type="match status" value="1"/>
</dbReference>
<dbReference type="EMBL" id="CZQE01000087">
    <property type="protein sequence ID" value="CUS43822.1"/>
    <property type="molecule type" value="Genomic_DNA"/>
</dbReference>
<dbReference type="AlphaFoldDB" id="A0A161KEW5"/>
<dbReference type="SMART" id="SM00052">
    <property type="entry name" value="EAL"/>
    <property type="match status" value="1"/>
</dbReference>
<evidence type="ECO:0000256" key="2">
    <source>
        <dbReference type="SAM" id="MobiDB-lite"/>
    </source>
</evidence>
<feature type="domain" description="EAL" evidence="3">
    <location>
        <begin position="196"/>
        <end position="446"/>
    </location>
</feature>
<dbReference type="Pfam" id="PF00563">
    <property type="entry name" value="EAL"/>
    <property type="match status" value="1"/>
</dbReference>
<dbReference type="Gene3D" id="3.20.20.450">
    <property type="entry name" value="EAL domain"/>
    <property type="match status" value="1"/>
</dbReference>
<accession>A0A161KEW5</accession>